<feature type="transmembrane region" description="Helical" evidence="7">
    <location>
        <begin position="132"/>
        <end position="151"/>
    </location>
</feature>
<evidence type="ECO:0000256" key="4">
    <source>
        <dbReference type="ARBA" id="ARBA00022692"/>
    </source>
</evidence>
<evidence type="ECO:0000256" key="2">
    <source>
        <dbReference type="ARBA" id="ARBA00022475"/>
    </source>
</evidence>
<dbReference type="RefSeq" id="WP_090484310.1">
    <property type="nucleotide sequence ID" value="NZ_FOUO01000005.1"/>
</dbReference>
<feature type="transmembrane region" description="Helical" evidence="7">
    <location>
        <begin position="199"/>
        <end position="218"/>
    </location>
</feature>
<dbReference type="AlphaFoldDB" id="A0A1I4QRV9"/>
<keyword evidence="6 7" id="KW-0472">Membrane</keyword>
<keyword evidence="9" id="KW-0378">Hydrolase</keyword>
<keyword evidence="3" id="KW-0997">Cell inner membrane</keyword>
<evidence type="ECO:0000313" key="10">
    <source>
        <dbReference type="Proteomes" id="UP000199556"/>
    </source>
</evidence>
<evidence type="ECO:0000256" key="1">
    <source>
        <dbReference type="ARBA" id="ARBA00004141"/>
    </source>
</evidence>
<dbReference type="FunFam" id="1.20.1540.10:FF:000027">
    <property type="entry name" value="Rhomboid family intramembrane serine protease"/>
    <property type="match status" value="1"/>
</dbReference>
<feature type="transmembrane region" description="Helical" evidence="7">
    <location>
        <begin position="39"/>
        <end position="57"/>
    </location>
</feature>
<dbReference type="OrthoDB" id="9814037at2"/>
<feature type="domain" description="Peptidase S54 rhomboid" evidence="8">
    <location>
        <begin position="70"/>
        <end position="219"/>
    </location>
</feature>
<accession>A0A1I4QRV9</accession>
<proteinExistence type="predicted"/>
<evidence type="ECO:0000256" key="6">
    <source>
        <dbReference type="ARBA" id="ARBA00023136"/>
    </source>
</evidence>
<evidence type="ECO:0000313" key="9">
    <source>
        <dbReference type="EMBL" id="SFM42771.1"/>
    </source>
</evidence>
<dbReference type="EMBL" id="FOUO01000005">
    <property type="protein sequence ID" value="SFM42771.1"/>
    <property type="molecule type" value="Genomic_DNA"/>
</dbReference>
<dbReference type="Gene3D" id="1.20.1540.10">
    <property type="entry name" value="Rhomboid-like"/>
    <property type="match status" value="1"/>
</dbReference>
<feature type="transmembrane region" description="Helical" evidence="7">
    <location>
        <begin position="163"/>
        <end position="187"/>
    </location>
</feature>
<dbReference type="InterPro" id="IPR022764">
    <property type="entry name" value="Peptidase_S54_rhomboid_dom"/>
</dbReference>
<dbReference type="GO" id="GO:0004252">
    <property type="term" value="F:serine-type endopeptidase activity"/>
    <property type="evidence" value="ECO:0007669"/>
    <property type="project" value="InterPro"/>
</dbReference>
<evidence type="ECO:0000259" key="8">
    <source>
        <dbReference type="Pfam" id="PF01694"/>
    </source>
</evidence>
<keyword evidence="4 7" id="KW-0812">Transmembrane</keyword>
<evidence type="ECO:0000256" key="3">
    <source>
        <dbReference type="ARBA" id="ARBA00022519"/>
    </source>
</evidence>
<reference evidence="9 10" key="1">
    <citation type="submission" date="2016-10" db="EMBL/GenBank/DDBJ databases">
        <authorList>
            <person name="de Groot N.N."/>
        </authorList>
    </citation>
    <scope>NUCLEOTIDE SEQUENCE [LARGE SCALE GENOMIC DNA]</scope>
    <source>
        <strain evidence="9 10">DSM 4180</strain>
    </source>
</reference>
<feature type="transmembrane region" description="Helical" evidence="7">
    <location>
        <begin position="15"/>
        <end position="32"/>
    </location>
</feature>
<name>A0A1I4QRV9_ECTMO</name>
<dbReference type="GO" id="GO:0006508">
    <property type="term" value="P:proteolysis"/>
    <property type="evidence" value="ECO:0007669"/>
    <property type="project" value="UniProtKB-KW"/>
</dbReference>
<gene>
    <name evidence="9" type="ORF">SAMN05421721_105104</name>
</gene>
<dbReference type="InterPro" id="IPR035952">
    <property type="entry name" value="Rhomboid-like_sf"/>
</dbReference>
<keyword evidence="5 7" id="KW-1133">Transmembrane helix</keyword>
<organism evidence="9 10">
    <name type="scientific">Ectothiorhodospira mobilis</name>
    <dbReference type="NCBI Taxonomy" id="195064"/>
    <lineage>
        <taxon>Bacteria</taxon>
        <taxon>Pseudomonadati</taxon>
        <taxon>Pseudomonadota</taxon>
        <taxon>Gammaproteobacteria</taxon>
        <taxon>Chromatiales</taxon>
        <taxon>Ectothiorhodospiraceae</taxon>
        <taxon>Ectothiorhodospira</taxon>
    </lineage>
</organism>
<sequence>MIPLSDENPTERAPLVSWAILVLCVVAFFWQVSLGQEGAARAIYGLGFIPAVVLEGAQLPPGVQLVPPWLTPFTSQFLHGGLLHLIGNLLFLWVFADNVEDALGHVRFVLFYLLCGAAAALGHGLLAPGSEVPMIGASGAISGVLGAYLLLHPAARVTFLIPLGLILYPARLPAAFVLLFWFVLQLLQALFTPPDQPGVAFLAHVTGFVAGMFLLLVFRPRGRSPFG</sequence>
<keyword evidence="10" id="KW-1185">Reference proteome</keyword>
<feature type="transmembrane region" description="Helical" evidence="7">
    <location>
        <begin position="108"/>
        <end position="126"/>
    </location>
</feature>
<protein>
    <submittedName>
        <fullName evidence="9">Membrane associated serine protease, rhomboid family</fullName>
    </submittedName>
</protein>
<dbReference type="PANTHER" id="PTHR43066:SF26">
    <property type="entry name" value="RHOMBOID PROTEASE GLPG"/>
    <property type="match status" value="1"/>
</dbReference>
<keyword evidence="9" id="KW-0645">Protease</keyword>
<dbReference type="GO" id="GO:0016020">
    <property type="term" value="C:membrane"/>
    <property type="evidence" value="ECO:0007669"/>
    <property type="project" value="UniProtKB-SubCell"/>
</dbReference>
<dbReference type="Proteomes" id="UP000199556">
    <property type="component" value="Unassembled WGS sequence"/>
</dbReference>
<dbReference type="SUPFAM" id="SSF144091">
    <property type="entry name" value="Rhomboid-like"/>
    <property type="match status" value="1"/>
</dbReference>
<evidence type="ECO:0000256" key="5">
    <source>
        <dbReference type="ARBA" id="ARBA00022989"/>
    </source>
</evidence>
<dbReference type="Pfam" id="PF01694">
    <property type="entry name" value="Rhomboid"/>
    <property type="match status" value="1"/>
</dbReference>
<evidence type="ECO:0000256" key="7">
    <source>
        <dbReference type="SAM" id="Phobius"/>
    </source>
</evidence>
<keyword evidence="2" id="KW-1003">Cell membrane</keyword>
<comment type="subcellular location">
    <subcellularLocation>
        <location evidence="1">Membrane</location>
        <topology evidence="1">Multi-pass membrane protein</topology>
    </subcellularLocation>
</comment>
<dbReference type="PANTHER" id="PTHR43066">
    <property type="entry name" value="RHOMBOID-RELATED PROTEIN"/>
    <property type="match status" value="1"/>
</dbReference>
<feature type="transmembrane region" description="Helical" evidence="7">
    <location>
        <begin position="77"/>
        <end position="96"/>
    </location>
</feature>
<dbReference type="STRING" id="195064.SAMN05421721_105104"/>